<dbReference type="PANTHER" id="PTHR43429">
    <property type="entry name" value="PYRIDINE NUCLEOTIDE-DISULFIDE OXIDOREDUCTASE DOMAIN-CONTAINING"/>
    <property type="match status" value="1"/>
</dbReference>
<evidence type="ECO:0000256" key="2">
    <source>
        <dbReference type="ARBA" id="ARBA00006442"/>
    </source>
</evidence>
<keyword evidence="5" id="KW-0472">Membrane</keyword>
<dbReference type="Gene3D" id="3.50.50.60">
    <property type="entry name" value="FAD/NAD(P)-binding domain"/>
    <property type="match status" value="2"/>
</dbReference>
<dbReference type="GO" id="GO:0016491">
    <property type="term" value="F:oxidoreductase activity"/>
    <property type="evidence" value="ECO:0007669"/>
    <property type="project" value="InterPro"/>
</dbReference>
<dbReference type="InterPro" id="IPR036188">
    <property type="entry name" value="FAD/NAD-bd_sf"/>
</dbReference>
<feature type="domain" description="FAD/NAD(P)-binding" evidence="6">
    <location>
        <begin position="7"/>
        <end position="296"/>
    </location>
</feature>
<keyword evidence="4" id="KW-0274">FAD</keyword>
<accession>A0A941F4S6</accession>
<organism evidence="7 8">
    <name type="scientific">Carboxylicivirga sediminis</name>
    <dbReference type="NCBI Taxonomy" id="2006564"/>
    <lineage>
        <taxon>Bacteria</taxon>
        <taxon>Pseudomonadati</taxon>
        <taxon>Bacteroidota</taxon>
        <taxon>Bacteroidia</taxon>
        <taxon>Marinilabiliales</taxon>
        <taxon>Marinilabiliaceae</taxon>
        <taxon>Carboxylicivirga</taxon>
    </lineage>
</organism>
<evidence type="ECO:0000313" key="7">
    <source>
        <dbReference type="EMBL" id="MBR8535690.1"/>
    </source>
</evidence>
<keyword evidence="5" id="KW-1133">Transmembrane helix</keyword>
<dbReference type="PRINTS" id="PR00411">
    <property type="entry name" value="PNDRDTASEI"/>
</dbReference>
<evidence type="ECO:0000256" key="4">
    <source>
        <dbReference type="ARBA" id="ARBA00022827"/>
    </source>
</evidence>
<dbReference type="EMBL" id="JAGTAR010000011">
    <property type="protein sequence ID" value="MBR8535690.1"/>
    <property type="molecule type" value="Genomic_DNA"/>
</dbReference>
<evidence type="ECO:0000313" key="8">
    <source>
        <dbReference type="Proteomes" id="UP000679220"/>
    </source>
</evidence>
<name>A0A941F4S6_9BACT</name>
<evidence type="ECO:0000256" key="5">
    <source>
        <dbReference type="SAM" id="Phobius"/>
    </source>
</evidence>
<dbReference type="PRINTS" id="PR00368">
    <property type="entry name" value="FADPNR"/>
</dbReference>
<keyword evidence="8" id="KW-1185">Reference proteome</keyword>
<dbReference type="PANTHER" id="PTHR43429:SF3">
    <property type="entry name" value="NITRITE REDUCTASE [NAD(P)H]"/>
    <property type="match status" value="1"/>
</dbReference>
<comment type="similarity">
    <text evidence="2">Belongs to the FAD-dependent oxidoreductase family.</text>
</comment>
<keyword evidence="5" id="KW-0812">Transmembrane</keyword>
<feature type="transmembrane region" description="Helical" evidence="5">
    <location>
        <begin position="6"/>
        <end position="24"/>
    </location>
</feature>
<keyword evidence="3" id="KW-0285">Flavoprotein</keyword>
<dbReference type="Pfam" id="PF07992">
    <property type="entry name" value="Pyr_redox_2"/>
    <property type="match status" value="1"/>
</dbReference>
<dbReference type="InterPro" id="IPR023753">
    <property type="entry name" value="FAD/NAD-binding_dom"/>
</dbReference>
<dbReference type="Proteomes" id="UP000679220">
    <property type="component" value="Unassembled WGS sequence"/>
</dbReference>
<evidence type="ECO:0000256" key="3">
    <source>
        <dbReference type="ARBA" id="ARBA00022630"/>
    </source>
</evidence>
<reference evidence="7" key="2">
    <citation type="submission" date="2021-04" db="EMBL/GenBank/DDBJ databases">
        <authorList>
            <person name="Zhang T."/>
            <person name="Zhang Y."/>
            <person name="Lu D."/>
            <person name="Zuo D."/>
            <person name="Du Z."/>
        </authorList>
    </citation>
    <scope>NUCLEOTIDE SEQUENCE</scope>
    <source>
        <strain evidence="7">JR1</strain>
    </source>
</reference>
<comment type="caution">
    <text evidence="7">The sequence shown here is derived from an EMBL/GenBank/DDBJ whole genome shotgun (WGS) entry which is preliminary data.</text>
</comment>
<comment type="cofactor">
    <cofactor evidence="1">
        <name>FAD</name>
        <dbReference type="ChEBI" id="CHEBI:57692"/>
    </cofactor>
</comment>
<dbReference type="SUPFAM" id="SSF51905">
    <property type="entry name" value="FAD/NAD(P)-binding domain"/>
    <property type="match status" value="1"/>
</dbReference>
<protein>
    <submittedName>
        <fullName evidence="7">FAD-dependent oxidoreductase</fullName>
    </submittedName>
</protein>
<evidence type="ECO:0000256" key="1">
    <source>
        <dbReference type="ARBA" id="ARBA00001974"/>
    </source>
</evidence>
<gene>
    <name evidence="7" type="ORF">KDU71_08985</name>
</gene>
<proteinExistence type="inferred from homology"/>
<dbReference type="AlphaFoldDB" id="A0A941F4S6"/>
<dbReference type="RefSeq" id="WP_212189852.1">
    <property type="nucleotide sequence ID" value="NZ_JAGTAR010000011.1"/>
</dbReference>
<sequence>MDRNNYPIIVVGASIAAISFIRTLRVNNDKRKILLIHGEDRLPYKRTKINKNMVRGFDKDDFKIADREWYKDNDVDLIYDRVINIDSAEKVVSTQRGLVCSYEKLMLATGAVSVIPKIAGIATENLHSVQNASDVDRVLETCKNKDRFLIIGGGVEGVETADQLVRKGKAVILANRMKYPLQKLFPISLLKVLEQRMIDKGVKLFQGVSVAAIHEHNGHYAVNLQGQELEFDEVIACTGAVPNIELGIKAGLKVERGIIVNAFMQTSDADILAAGDVAQHERGIVTGLWHAAEHQGKLAALTLLDKPEGHTLPPFRLKTEVFGLYMFSGAYEFVIPGVDEEVEEVDGDIRRIMYYSDNALKAVVFLNDGPRAKTYQQALFEHWSKEKVQDELPLPPKMTFSFG</sequence>
<evidence type="ECO:0000259" key="6">
    <source>
        <dbReference type="Pfam" id="PF07992"/>
    </source>
</evidence>
<reference evidence="7" key="1">
    <citation type="journal article" date="2018" name="Int. J. Syst. Evol. Microbiol.">
        <title>Carboxylicivirga sediminis sp. nov., isolated from coastal sediment.</title>
        <authorList>
            <person name="Wang F.Q."/>
            <person name="Ren L.H."/>
            <person name="Zou R.J."/>
            <person name="Sun Y.Z."/>
            <person name="Liu X.J."/>
            <person name="Jiang F."/>
            <person name="Liu L.J."/>
        </authorList>
    </citation>
    <scope>NUCLEOTIDE SEQUENCE</scope>
    <source>
        <strain evidence="7">JR1</strain>
    </source>
</reference>
<dbReference type="InterPro" id="IPR050260">
    <property type="entry name" value="FAD-bd_OxRdtase"/>
</dbReference>